<evidence type="ECO:0000256" key="2">
    <source>
        <dbReference type="ARBA" id="ARBA00009533"/>
    </source>
</evidence>
<dbReference type="SUPFAM" id="SSF53383">
    <property type="entry name" value="PLP-dependent transferases"/>
    <property type="match status" value="1"/>
</dbReference>
<dbReference type="Gene3D" id="3.40.640.10">
    <property type="entry name" value="Type I PLP-dependent aspartate aminotransferase-like (Major domain)"/>
    <property type="match status" value="1"/>
</dbReference>
<comment type="similarity">
    <text evidence="2 6">Belongs to the group II decarboxylase family.</text>
</comment>
<keyword evidence="5 6" id="KW-0456">Lyase</keyword>
<evidence type="ECO:0000256" key="5">
    <source>
        <dbReference type="ARBA" id="ARBA00023239"/>
    </source>
</evidence>
<dbReference type="Gene3D" id="3.90.1150.170">
    <property type="match status" value="1"/>
</dbReference>
<dbReference type="InterPro" id="IPR015421">
    <property type="entry name" value="PyrdxlP-dep_Trfase_major"/>
</dbReference>
<dbReference type="InterPro" id="IPR015424">
    <property type="entry name" value="PyrdxlP-dep_Trfase"/>
</dbReference>
<dbReference type="EMBL" id="JASBNA010000023">
    <property type="protein sequence ID" value="KAK7684782.1"/>
    <property type="molecule type" value="Genomic_DNA"/>
</dbReference>
<reference evidence="7 8" key="1">
    <citation type="submission" date="2022-09" db="EMBL/GenBank/DDBJ databases">
        <authorList>
            <person name="Palmer J.M."/>
        </authorList>
    </citation>
    <scope>NUCLEOTIDE SEQUENCE [LARGE SCALE GENOMIC DNA]</scope>
    <source>
        <strain evidence="7 8">DSM 7382</strain>
    </source>
</reference>
<evidence type="ECO:0000256" key="1">
    <source>
        <dbReference type="ARBA" id="ARBA00001933"/>
    </source>
</evidence>
<dbReference type="GO" id="GO:0005737">
    <property type="term" value="C:cytoplasm"/>
    <property type="evidence" value="ECO:0007669"/>
    <property type="project" value="TreeGrafter"/>
</dbReference>
<evidence type="ECO:0000313" key="8">
    <source>
        <dbReference type="Proteomes" id="UP001385951"/>
    </source>
</evidence>
<evidence type="ECO:0000256" key="6">
    <source>
        <dbReference type="RuleBase" id="RU000382"/>
    </source>
</evidence>
<dbReference type="GO" id="GO:0019752">
    <property type="term" value="P:carboxylic acid metabolic process"/>
    <property type="evidence" value="ECO:0007669"/>
    <property type="project" value="InterPro"/>
</dbReference>
<dbReference type="GO" id="GO:0030170">
    <property type="term" value="F:pyridoxal phosphate binding"/>
    <property type="evidence" value="ECO:0007669"/>
    <property type="project" value="InterPro"/>
</dbReference>
<gene>
    <name evidence="7" type="ORF">QCA50_012025</name>
</gene>
<sequence>MSLSAPYLFHGRDDEGEENFDLADGTMGCGRRADSFKFYMAWLYYGFKGLEERVDHAFDIARDFIFKISQDDRFELVLGSKDDLPKCLQTKEL</sequence>
<evidence type="ECO:0000256" key="4">
    <source>
        <dbReference type="ARBA" id="ARBA00022898"/>
    </source>
</evidence>
<keyword evidence="3" id="KW-0210">Decarboxylase</keyword>
<dbReference type="AlphaFoldDB" id="A0AAW0FZQ3"/>
<dbReference type="InterPro" id="IPR002129">
    <property type="entry name" value="PyrdxlP-dep_de-COase"/>
</dbReference>
<protein>
    <submittedName>
        <fullName evidence="7">Uncharacterized protein</fullName>
    </submittedName>
</protein>
<name>A0AAW0FZQ3_9APHY</name>
<evidence type="ECO:0000256" key="3">
    <source>
        <dbReference type="ARBA" id="ARBA00022793"/>
    </source>
</evidence>
<dbReference type="Proteomes" id="UP001385951">
    <property type="component" value="Unassembled WGS sequence"/>
</dbReference>
<comment type="cofactor">
    <cofactor evidence="1 6">
        <name>pyridoxal 5'-phosphate</name>
        <dbReference type="ChEBI" id="CHEBI:597326"/>
    </cofactor>
</comment>
<comment type="caution">
    <text evidence="7">The sequence shown here is derived from an EMBL/GenBank/DDBJ whole genome shotgun (WGS) entry which is preliminary data.</text>
</comment>
<dbReference type="Pfam" id="PF00282">
    <property type="entry name" value="Pyridoxal_deC"/>
    <property type="match status" value="1"/>
</dbReference>
<accession>A0AAW0FZQ3</accession>
<dbReference type="PANTHER" id="PTHR45677:SF8">
    <property type="entry name" value="CYSTEINE SULFINIC ACID DECARBOXYLASE"/>
    <property type="match status" value="1"/>
</dbReference>
<dbReference type="PANTHER" id="PTHR45677">
    <property type="entry name" value="GLUTAMATE DECARBOXYLASE-RELATED"/>
    <property type="match status" value="1"/>
</dbReference>
<organism evidence="7 8">
    <name type="scientific">Cerrena zonata</name>
    <dbReference type="NCBI Taxonomy" id="2478898"/>
    <lineage>
        <taxon>Eukaryota</taxon>
        <taxon>Fungi</taxon>
        <taxon>Dikarya</taxon>
        <taxon>Basidiomycota</taxon>
        <taxon>Agaricomycotina</taxon>
        <taxon>Agaricomycetes</taxon>
        <taxon>Polyporales</taxon>
        <taxon>Cerrenaceae</taxon>
        <taxon>Cerrena</taxon>
    </lineage>
</organism>
<keyword evidence="8" id="KW-1185">Reference proteome</keyword>
<evidence type="ECO:0000313" key="7">
    <source>
        <dbReference type="EMBL" id="KAK7684782.1"/>
    </source>
</evidence>
<proteinExistence type="inferred from homology"/>
<dbReference type="GO" id="GO:0016831">
    <property type="term" value="F:carboxy-lyase activity"/>
    <property type="evidence" value="ECO:0007669"/>
    <property type="project" value="UniProtKB-KW"/>
</dbReference>
<keyword evidence="4 6" id="KW-0663">Pyridoxal phosphate</keyword>